<feature type="region of interest" description="Disordered" evidence="1">
    <location>
        <begin position="13"/>
        <end position="101"/>
    </location>
</feature>
<dbReference type="EMBL" id="MU069718">
    <property type="protein sequence ID" value="KAF5835185.1"/>
    <property type="molecule type" value="Genomic_DNA"/>
</dbReference>
<organism evidence="2 3">
    <name type="scientific">Dunaliella salina</name>
    <name type="common">Green alga</name>
    <name type="synonym">Protococcus salinus</name>
    <dbReference type="NCBI Taxonomy" id="3046"/>
    <lineage>
        <taxon>Eukaryota</taxon>
        <taxon>Viridiplantae</taxon>
        <taxon>Chlorophyta</taxon>
        <taxon>core chlorophytes</taxon>
        <taxon>Chlorophyceae</taxon>
        <taxon>CS clade</taxon>
        <taxon>Chlamydomonadales</taxon>
        <taxon>Dunaliellaceae</taxon>
        <taxon>Dunaliella</taxon>
    </lineage>
</organism>
<feature type="compositionally biased region" description="Low complexity" evidence="1">
    <location>
        <begin position="123"/>
        <end position="139"/>
    </location>
</feature>
<dbReference type="Proteomes" id="UP000815325">
    <property type="component" value="Unassembled WGS sequence"/>
</dbReference>
<evidence type="ECO:0000313" key="3">
    <source>
        <dbReference type="Proteomes" id="UP000815325"/>
    </source>
</evidence>
<comment type="caution">
    <text evidence="2">The sequence shown here is derived from an EMBL/GenBank/DDBJ whole genome shotgun (WGS) entry which is preliminary data.</text>
</comment>
<evidence type="ECO:0008006" key="4">
    <source>
        <dbReference type="Google" id="ProtNLM"/>
    </source>
</evidence>
<feature type="region of interest" description="Disordered" evidence="1">
    <location>
        <begin position="118"/>
        <end position="157"/>
    </location>
</feature>
<reference evidence="2" key="1">
    <citation type="submission" date="2017-08" db="EMBL/GenBank/DDBJ databases">
        <authorList>
            <person name="Polle J.E."/>
            <person name="Barry K."/>
            <person name="Cushman J."/>
            <person name="Schmutz J."/>
            <person name="Tran D."/>
            <person name="Hathwaick L.T."/>
            <person name="Yim W.C."/>
            <person name="Jenkins J."/>
            <person name="Mckie-Krisberg Z.M."/>
            <person name="Prochnik S."/>
            <person name="Lindquist E."/>
            <person name="Dockter R.B."/>
            <person name="Adam C."/>
            <person name="Molina H."/>
            <person name="Bunkerborg J."/>
            <person name="Jin E."/>
            <person name="Buchheim M."/>
            <person name="Magnuson J."/>
        </authorList>
    </citation>
    <scope>NUCLEOTIDE SEQUENCE</scope>
    <source>
        <strain evidence="2">CCAP 19/18</strain>
    </source>
</reference>
<protein>
    <recommendedName>
        <fullName evidence="4">Encoded protein</fullName>
    </recommendedName>
</protein>
<evidence type="ECO:0000313" key="2">
    <source>
        <dbReference type="EMBL" id="KAF5835185.1"/>
    </source>
</evidence>
<feature type="compositionally biased region" description="Low complexity" evidence="1">
    <location>
        <begin position="58"/>
        <end position="68"/>
    </location>
</feature>
<feature type="compositionally biased region" description="Low complexity" evidence="1">
    <location>
        <begin position="78"/>
        <end position="96"/>
    </location>
</feature>
<name>A0ABQ7GKQ2_DUNSA</name>
<sequence length="234" mass="25492">MDLTAHLEQAMHTYQPGRESNDGTQSFYLGDLGGLSQYQQPPHAGGAPNNQPLHQHTEAAGHGQQGQQHVDEGKQGLPPQDQQPQQQQQQQHQPPDFTYNQLVLPPSYEESVMYESAPVHNGQQQHQQHQQQQQQQQLQSLPGSTLAAPPPYHLPQHNFTATAATIPTAVQTQQPSPSDALLPPPSMATFLSHHARAHAPLVISVSEPVKREQAGMFGFKGGAGVFGFRGKSGI</sequence>
<accession>A0ABQ7GKQ2</accession>
<proteinExistence type="predicted"/>
<gene>
    <name evidence="2" type="ORF">DUNSADRAFT_7775</name>
</gene>
<evidence type="ECO:0000256" key="1">
    <source>
        <dbReference type="SAM" id="MobiDB-lite"/>
    </source>
</evidence>
<keyword evidence="3" id="KW-1185">Reference proteome</keyword>